<evidence type="ECO:0000259" key="3">
    <source>
        <dbReference type="PROSITE" id="PS51186"/>
    </source>
</evidence>
<dbReference type="RefSeq" id="WP_205119841.1">
    <property type="nucleotide sequence ID" value="NZ_JAFBCM010000001.1"/>
</dbReference>
<keyword evidence="5" id="KW-1185">Reference proteome</keyword>
<evidence type="ECO:0000313" key="5">
    <source>
        <dbReference type="Proteomes" id="UP001595699"/>
    </source>
</evidence>
<reference evidence="5" key="1">
    <citation type="journal article" date="2019" name="Int. J. Syst. Evol. Microbiol.">
        <title>The Global Catalogue of Microorganisms (GCM) 10K type strain sequencing project: providing services to taxonomists for standard genome sequencing and annotation.</title>
        <authorList>
            <consortium name="The Broad Institute Genomics Platform"/>
            <consortium name="The Broad Institute Genome Sequencing Center for Infectious Disease"/>
            <person name="Wu L."/>
            <person name="Ma J."/>
        </authorList>
    </citation>
    <scope>NUCLEOTIDE SEQUENCE [LARGE SCALE GENOMIC DNA]</scope>
    <source>
        <strain evidence="5">CGMCC 4.7241</strain>
    </source>
</reference>
<dbReference type="Pfam" id="PF00583">
    <property type="entry name" value="Acetyltransf_1"/>
    <property type="match status" value="1"/>
</dbReference>
<name>A0ABV7YER7_9ACTN</name>
<accession>A0ABV7YER7</accession>
<organism evidence="4 5">
    <name type="scientific">Tenggerimyces flavus</name>
    <dbReference type="NCBI Taxonomy" id="1708749"/>
    <lineage>
        <taxon>Bacteria</taxon>
        <taxon>Bacillati</taxon>
        <taxon>Actinomycetota</taxon>
        <taxon>Actinomycetes</taxon>
        <taxon>Propionibacteriales</taxon>
        <taxon>Nocardioidaceae</taxon>
        <taxon>Tenggerimyces</taxon>
    </lineage>
</organism>
<dbReference type="GO" id="GO:0016746">
    <property type="term" value="F:acyltransferase activity"/>
    <property type="evidence" value="ECO:0007669"/>
    <property type="project" value="UniProtKB-KW"/>
</dbReference>
<feature type="domain" description="N-acetyltransferase" evidence="3">
    <location>
        <begin position="1"/>
        <end position="146"/>
    </location>
</feature>
<keyword evidence="2 4" id="KW-0012">Acyltransferase</keyword>
<gene>
    <name evidence="4" type="ORF">ACFOUW_19705</name>
</gene>
<sequence>MEIRAAHSADAKAINELLDQLGYPQEGEAATEARLQAWIDDPASAAYVADVEGELHGVIAVHVCPFFERDGAWARITALVVSDRVRKQGVGSRLVEATEDFAASQGCLRMEVTSSDRRDDAHAFYQARGYVSQTGRSSRFLRDLRG</sequence>
<dbReference type="PANTHER" id="PTHR43877">
    <property type="entry name" value="AMINOALKYLPHOSPHONATE N-ACETYLTRANSFERASE-RELATED-RELATED"/>
    <property type="match status" value="1"/>
</dbReference>
<dbReference type="SUPFAM" id="SSF55729">
    <property type="entry name" value="Acyl-CoA N-acyltransferases (Nat)"/>
    <property type="match status" value="1"/>
</dbReference>
<proteinExistence type="predicted"/>
<dbReference type="EC" id="2.3.-.-" evidence="4"/>
<dbReference type="InterPro" id="IPR016181">
    <property type="entry name" value="Acyl_CoA_acyltransferase"/>
</dbReference>
<dbReference type="EMBL" id="JBHRZH010000017">
    <property type="protein sequence ID" value="MFC3763077.1"/>
    <property type="molecule type" value="Genomic_DNA"/>
</dbReference>
<keyword evidence="1 4" id="KW-0808">Transferase</keyword>
<evidence type="ECO:0000256" key="2">
    <source>
        <dbReference type="ARBA" id="ARBA00023315"/>
    </source>
</evidence>
<evidence type="ECO:0000313" key="4">
    <source>
        <dbReference type="EMBL" id="MFC3763077.1"/>
    </source>
</evidence>
<dbReference type="InterPro" id="IPR050832">
    <property type="entry name" value="Bact_Acetyltransf"/>
</dbReference>
<comment type="caution">
    <text evidence="4">The sequence shown here is derived from an EMBL/GenBank/DDBJ whole genome shotgun (WGS) entry which is preliminary data.</text>
</comment>
<dbReference type="Proteomes" id="UP001595699">
    <property type="component" value="Unassembled WGS sequence"/>
</dbReference>
<dbReference type="CDD" id="cd04301">
    <property type="entry name" value="NAT_SF"/>
    <property type="match status" value="1"/>
</dbReference>
<evidence type="ECO:0000256" key="1">
    <source>
        <dbReference type="ARBA" id="ARBA00022679"/>
    </source>
</evidence>
<protein>
    <submittedName>
        <fullName evidence="4">GNAT family N-acetyltransferase</fullName>
        <ecNumber evidence="4">2.3.-.-</ecNumber>
    </submittedName>
</protein>
<dbReference type="InterPro" id="IPR000182">
    <property type="entry name" value="GNAT_dom"/>
</dbReference>
<dbReference type="Gene3D" id="3.40.630.30">
    <property type="match status" value="1"/>
</dbReference>
<dbReference type="PROSITE" id="PS51186">
    <property type="entry name" value="GNAT"/>
    <property type="match status" value="1"/>
</dbReference>